<evidence type="ECO:0000256" key="10">
    <source>
        <dbReference type="PIRSR" id="PIRSR001084-2"/>
    </source>
</evidence>
<dbReference type="InterPro" id="IPR017853">
    <property type="entry name" value="GH"/>
</dbReference>
<feature type="active site" description="Nucleophile" evidence="9">
    <location>
        <position position="315"/>
    </location>
</feature>
<dbReference type="CDD" id="cd03143">
    <property type="entry name" value="A4_beta-galactosidase_middle_domain"/>
    <property type="match status" value="1"/>
</dbReference>
<evidence type="ECO:0000256" key="2">
    <source>
        <dbReference type="ARBA" id="ARBA00005940"/>
    </source>
</evidence>
<dbReference type="GO" id="GO:0005975">
    <property type="term" value="P:carbohydrate metabolic process"/>
    <property type="evidence" value="ECO:0007669"/>
    <property type="project" value="InterPro"/>
</dbReference>
<dbReference type="PANTHER" id="PTHR36447">
    <property type="entry name" value="BETA-GALACTOSIDASE GANA"/>
    <property type="match status" value="1"/>
</dbReference>
<evidence type="ECO:0000256" key="4">
    <source>
        <dbReference type="ARBA" id="ARBA00022723"/>
    </source>
</evidence>
<keyword evidence="15" id="KW-1185">Reference proteome</keyword>
<evidence type="ECO:0000256" key="8">
    <source>
        <dbReference type="PIRNR" id="PIRNR001084"/>
    </source>
</evidence>
<evidence type="ECO:0000313" key="14">
    <source>
        <dbReference type="EMBL" id="AII85706.1"/>
    </source>
</evidence>
<dbReference type="InterPro" id="IPR029062">
    <property type="entry name" value="Class_I_gatase-like"/>
</dbReference>
<dbReference type="InterPro" id="IPR013738">
    <property type="entry name" value="Beta_galactosidase_Trimer"/>
</dbReference>
<feature type="binding site" evidence="10">
    <location>
        <position position="105"/>
    </location>
    <ligand>
        <name>substrate</name>
    </ligand>
</feature>
<accession>A0AAN0VH38</accession>
<feature type="binding site" evidence="11">
    <location>
        <position position="109"/>
    </location>
    <ligand>
        <name>Zn(2+)</name>
        <dbReference type="ChEBI" id="CHEBI:29105"/>
    </ligand>
</feature>
<comment type="similarity">
    <text evidence="2 8">Belongs to the glycosyl hydrolase 42 family.</text>
</comment>
<keyword evidence="4 11" id="KW-0479">Metal-binding</keyword>
<keyword evidence="7 8" id="KW-0326">Glycosidase</keyword>
<dbReference type="EC" id="3.2.1.23" evidence="3 8"/>
<dbReference type="SUPFAM" id="SSF52317">
    <property type="entry name" value="Class I glutamine amidotransferase-like"/>
    <property type="match status" value="1"/>
</dbReference>
<evidence type="ECO:0000259" key="13">
    <source>
        <dbReference type="Pfam" id="PF08532"/>
    </source>
</evidence>
<dbReference type="AlphaFoldDB" id="A0AAN0VH38"/>
<evidence type="ECO:0000256" key="9">
    <source>
        <dbReference type="PIRSR" id="PIRSR001084-1"/>
    </source>
</evidence>
<proteinExistence type="inferred from homology"/>
<dbReference type="Gene3D" id="3.40.50.880">
    <property type="match status" value="1"/>
</dbReference>
<dbReference type="Pfam" id="PF08532">
    <property type="entry name" value="Glyco_hydro_42M"/>
    <property type="match status" value="1"/>
</dbReference>
<evidence type="ECO:0000259" key="12">
    <source>
        <dbReference type="Pfam" id="PF02449"/>
    </source>
</evidence>
<dbReference type="PANTHER" id="PTHR36447:SF2">
    <property type="entry name" value="BETA-GALACTOSIDASE YESZ"/>
    <property type="match status" value="1"/>
</dbReference>
<dbReference type="PIRSF" id="PIRSF001084">
    <property type="entry name" value="B-galactosidase"/>
    <property type="match status" value="1"/>
</dbReference>
<keyword evidence="6 11" id="KW-0862">Zinc</keyword>
<dbReference type="GO" id="GO:0046872">
    <property type="term" value="F:metal ion binding"/>
    <property type="evidence" value="ECO:0007669"/>
    <property type="project" value="UniProtKB-KW"/>
</dbReference>
<feature type="domain" description="Glycoside hydrolase family 42 N-terminal" evidence="12">
    <location>
        <begin position="8"/>
        <end position="392"/>
    </location>
</feature>
<dbReference type="GO" id="GO:0004565">
    <property type="term" value="F:beta-galactosidase activity"/>
    <property type="evidence" value="ECO:0007669"/>
    <property type="project" value="UniProtKB-EC"/>
</dbReference>
<evidence type="ECO:0000256" key="5">
    <source>
        <dbReference type="ARBA" id="ARBA00022801"/>
    </source>
</evidence>
<evidence type="ECO:0000256" key="11">
    <source>
        <dbReference type="PIRSR" id="PIRSR001084-3"/>
    </source>
</evidence>
<evidence type="ECO:0000313" key="15">
    <source>
        <dbReference type="Proteomes" id="UP000028680"/>
    </source>
</evidence>
<name>A0AAN0VH38_9RHOB</name>
<feature type="active site" description="Proton donor" evidence="9">
    <location>
        <position position="144"/>
    </location>
</feature>
<dbReference type="RefSeq" id="WP_044048598.1">
    <property type="nucleotide sequence ID" value="NZ_CP003984.1"/>
</dbReference>
<gene>
    <name evidence="14" type="primary">bgaB</name>
    <name evidence="14" type="ORF">RCA23_c01390</name>
</gene>
<dbReference type="SUPFAM" id="SSF51445">
    <property type="entry name" value="(Trans)glycosidases"/>
    <property type="match status" value="1"/>
</dbReference>
<dbReference type="InterPro" id="IPR013529">
    <property type="entry name" value="Glyco_hydro_42_N"/>
</dbReference>
<evidence type="ECO:0000256" key="3">
    <source>
        <dbReference type="ARBA" id="ARBA00012756"/>
    </source>
</evidence>
<feature type="binding site" evidence="10">
    <location>
        <position position="143"/>
    </location>
    <ligand>
        <name>substrate</name>
    </ligand>
</feature>
<dbReference type="EMBL" id="CP003984">
    <property type="protein sequence ID" value="AII85706.1"/>
    <property type="molecule type" value="Genomic_DNA"/>
</dbReference>
<keyword evidence="5 8" id="KW-0378">Hydrolase</keyword>
<organism evidence="14 15">
    <name type="scientific">Planktomarina temperata RCA23</name>
    <dbReference type="NCBI Taxonomy" id="666509"/>
    <lineage>
        <taxon>Bacteria</taxon>
        <taxon>Pseudomonadati</taxon>
        <taxon>Pseudomonadota</taxon>
        <taxon>Alphaproteobacteria</taxon>
        <taxon>Rhodobacterales</taxon>
        <taxon>Paracoccaceae</taxon>
        <taxon>Planktomarina</taxon>
    </lineage>
</organism>
<dbReference type="Pfam" id="PF02449">
    <property type="entry name" value="Glyco_hydro_42"/>
    <property type="match status" value="1"/>
</dbReference>
<protein>
    <recommendedName>
        <fullName evidence="3 8">Beta-galactosidase</fullName>
        <shortName evidence="8">Beta-gal</shortName>
        <ecNumber evidence="3 8">3.2.1.23</ecNumber>
    </recommendedName>
</protein>
<dbReference type="Proteomes" id="UP000028680">
    <property type="component" value="Chromosome"/>
</dbReference>
<sequence length="626" mass="70591">MKRSLGVCYYPEHWPEEIWALDAQQMVETGLTWVRVGEFAWSRLEPQPGQFDWGWLDRAIATLGTAGLKVILGTPTATPPRWMLDKYPDMLARNSAGEVRKFGSRRHYCFSHAAYRDEARRITRLMAERYGAHPSIAAWQTDNEYDCHDTAISYSAHAKHAFQDWCAQRYQSPQALNAAWGNVFWSMEYDSFDQLDLPNQTVTEPNPSHVLAFRRFSSDQVVLFNRVQCDEIRKYSDRPIIHNFMGRITAFDHYDLGADLDISSWDSYPMGFLLDRVGADETAQAHYLRQGDPDFQAFHHDLYRATSSGRWWVMEQQPGPVNWAPWNPAPLPGMPRLWAWEAFAHGAETVCYFRWRQAPFAQEQMHAGLLRPDRSPAPALAEAAQVAKELAEVPDVGTAKAPVALVFDYDSAYAWESQPQGADFDYFQLVFDCYRALRRAGLSVDVVPKSVDPSAYEITFAPGLLTVPESLQGGLVVAGPRAGSKTEEMTIPDGLGPDITGLSTKVTFVESLPPFAPMTLAGGGAFIKWREALETTDTVILHLEEGAPAAVRNGQMIYIAGWPDAAGWRRILEMLAEQAGLDLMDLPPDLRLRETDSHRFWFNYGPRTVAYQHITLPAAAVHWEAK</sequence>
<reference evidence="14 15" key="1">
    <citation type="journal article" date="2014" name="ISME J.">
        <title>Adaptation of an abundant Roseobacter RCA organism to pelagic systems revealed by genomic and transcriptomic analyses.</title>
        <authorList>
            <person name="Voget S."/>
            <person name="Wemheuer B."/>
            <person name="Brinkhoff T."/>
            <person name="Vollmers J."/>
            <person name="Dietrich S."/>
            <person name="Giebel H.A."/>
            <person name="Beardsley C."/>
            <person name="Sardemann C."/>
            <person name="Bakenhus I."/>
            <person name="Billerbeck S."/>
            <person name="Daniel R."/>
            <person name="Simon M."/>
        </authorList>
    </citation>
    <scope>NUCLEOTIDE SEQUENCE [LARGE SCALE GENOMIC DNA]</scope>
    <source>
        <strain evidence="14 15">RCA23</strain>
    </source>
</reference>
<dbReference type="InterPro" id="IPR003476">
    <property type="entry name" value="Glyco_hydro_42"/>
</dbReference>
<dbReference type="GO" id="GO:0009341">
    <property type="term" value="C:beta-galactosidase complex"/>
    <property type="evidence" value="ECO:0007669"/>
    <property type="project" value="InterPro"/>
</dbReference>
<dbReference type="Gene3D" id="3.20.20.80">
    <property type="entry name" value="Glycosidases"/>
    <property type="match status" value="1"/>
</dbReference>
<evidence type="ECO:0000256" key="1">
    <source>
        <dbReference type="ARBA" id="ARBA00001412"/>
    </source>
</evidence>
<feature type="domain" description="Beta-galactosidase trimerisation" evidence="13">
    <location>
        <begin position="401"/>
        <end position="581"/>
    </location>
</feature>
<evidence type="ECO:0000256" key="7">
    <source>
        <dbReference type="ARBA" id="ARBA00023295"/>
    </source>
</evidence>
<dbReference type="KEGG" id="ptp:RCA23_c01390"/>
<evidence type="ECO:0000256" key="6">
    <source>
        <dbReference type="ARBA" id="ARBA00022833"/>
    </source>
</evidence>
<feature type="binding site" evidence="10">
    <location>
        <position position="323"/>
    </location>
    <ligand>
        <name>substrate</name>
    </ligand>
</feature>
<comment type="catalytic activity">
    <reaction evidence="1 8">
        <text>Hydrolysis of terminal non-reducing beta-D-galactose residues in beta-D-galactosides.</text>
        <dbReference type="EC" id="3.2.1.23"/>
    </reaction>
</comment>